<dbReference type="InterPro" id="IPR013783">
    <property type="entry name" value="Ig-like_fold"/>
</dbReference>
<dbReference type="Gene3D" id="2.60.40.10">
    <property type="entry name" value="Immunoglobulins"/>
    <property type="match status" value="1"/>
</dbReference>
<dbReference type="RefSeq" id="WP_004805093.1">
    <property type="nucleotide sequence ID" value="NZ_KB849440.1"/>
</dbReference>
<dbReference type="STRING" id="1144672.F966_02212"/>
<dbReference type="HOGENOM" id="CLU_2314050_0_0_6"/>
<name>N8XKK1_9GAMM</name>
<dbReference type="SUPFAM" id="SSF49478">
    <property type="entry name" value="Cna protein B-type domain"/>
    <property type="match status" value="1"/>
</dbReference>
<gene>
    <name evidence="1" type="ORF">F966_02212</name>
</gene>
<dbReference type="Proteomes" id="UP000013209">
    <property type="component" value="Unassembled WGS sequence"/>
</dbReference>
<accession>N8XKK1</accession>
<protein>
    <recommendedName>
        <fullName evidence="3">Carboxypeptidase regulatory-like domain-containing protein</fullName>
    </recommendedName>
</protein>
<organism evidence="1 2">
    <name type="scientific">Acinetobacter higginsii</name>
    <dbReference type="NCBI Taxonomy" id="70347"/>
    <lineage>
        <taxon>Bacteria</taxon>
        <taxon>Pseudomonadati</taxon>
        <taxon>Pseudomonadota</taxon>
        <taxon>Gammaproteobacteria</taxon>
        <taxon>Moraxellales</taxon>
        <taxon>Moraxellaceae</taxon>
        <taxon>Acinetobacter</taxon>
    </lineage>
</organism>
<evidence type="ECO:0008006" key="3">
    <source>
        <dbReference type="Google" id="ProtNLM"/>
    </source>
</evidence>
<dbReference type="PATRIC" id="fig|1144672.3.peg.2112"/>
<dbReference type="EMBL" id="APPH01000009">
    <property type="protein sequence ID" value="ENV09554.1"/>
    <property type="molecule type" value="Genomic_DNA"/>
</dbReference>
<dbReference type="AlphaFoldDB" id="N8XKK1"/>
<evidence type="ECO:0000313" key="1">
    <source>
        <dbReference type="EMBL" id="ENV09554.1"/>
    </source>
</evidence>
<comment type="caution">
    <text evidence="1">The sequence shown here is derived from an EMBL/GenBank/DDBJ whole genome shotgun (WGS) entry which is preliminary data.</text>
</comment>
<sequence length="99" mass="11263">MNFQFVRNRSNLATGLFITKLGEAKILGTTKKLGQIYPNVTVRLYERQSGNKLHVADTKSDKNGKYMFLNLPNDKQFYVVGIDPLKDYNAVIQDLVVPK</sequence>
<reference evidence="1 2" key="1">
    <citation type="submission" date="2013-02" db="EMBL/GenBank/DDBJ databases">
        <title>The Genome Sequence of Acinetobacter sp. CIP 56.2.</title>
        <authorList>
            <consortium name="The Broad Institute Genome Sequencing Platform"/>
            <consortium name="The Broad Institute Genome Sequencing Center for Infectious Disease"/>
            <person name="Cerqueira G."/>
            <person name="Feldgarden M."/>
            <person name="Courvalin P."/>
            <person name="Perichon B."/>
            <person name="Grillot-Courvalin C."/>
            <person name="Clermont D."/>
            <person name="Rocha E."/>
            <person name="Yoon E.-J."/>
            <person name="Nemec A."/>
            <person name="Walker B."/>
            <person name="Young S.K."/>
            <person name="Zeng Q."/>
            <person name="Gargeya S."/>
            <person name="Fitzgerald M."/>
            <person name="Haas B."/>
            <person name="Abouelleil A."/>
            <person name="Alvarado L."/>
            <person name="Arachchi H.M."/>
            <person name="Berlin A.M."/>
            <person name="Chapman S.B."/>
            <person name="Dewar J."/>
            <person name="Goldberg J."/>
            <person name="Griggs A."/>
            <person name="Gujja S."/>
            <person name="Hansen M."/>
            <person name="Howarth C."/>
            <person name="Imamovic A."/>
            <person name="Larimer J."/>
            <person name="McCowan C."/>
            <person name="Murphy C."/>
            <person name="Neiman D."/>
            <person name="Pearson M."/>
            <person name="Priest M."/>
            <person name="Roberts A."/>
            <person name="Saif S."/>
            <person name="Shea T."/>
            <person name="Sisk P."/>
            <person name="Sykes S."/>
            <person name="Wortman J."/>
            <person name="Nusbaum C."/>
            <person name="Birren B."/>
        </authorList>
    </citation>
    <scope>NUCLEOTIDE SEQUENCE [LARGE SCALE GENOMIC DNA]</scope>
    <source>
        <strain evidence="1 2">CIP 56.2</strain>
    </source>
</reference>
<proteinExistence type="predicted"/>
<evidence type="ECO:0000313" key="2">
    <source>
        <dbReference type="Proteomes" id="UP000013209"/>
    </source>
</evidence>